<feature type="region of interest" description="Disordered" evidence="1">
    <location>
        <begin position="174"/>
        <end position="248"/>
    </location>
</feature>
<reference evidence="2 3" key="1">
    <citation type="submission" date="2017-04" db="EMBL/GenBank/DDBJ databases">
        <title>Genome Sequence of the Model Brown-Rot Fungus Postia placenta SB12.</title>
        <authorList>
            <consortium name="DOE Joint Genome Institute"/>
            <person name="Gaskell J."/>
            <person name="Kersten P."/>
            <person name="Larrondo L.F."/>
            <person name="Canessa P."/>
            <person name="Martinez D."/>
            <person name="Hibbett D."/>
            <person name="Schmoll M."/>
            <person name="Kubicek C.P."/>
            <person name="Martinez A.T."/>
            <person name="Yadav J."/>
            <person name="Master E."/>
            <person name="Magnuson J.K."/>
            <person name="James T."/>
            <person name="Yaver D."/>
            <person name="Berka R."/>
            <person name="Labutti K."/>
            <person name="Lipzen A."/>
            <person name="Aerts A."/>
            <person name="Barry K."/>
            <person name="Henrissat B."/>
            <person name="Blanchette R."/>
            <person name="Grigoriev I."/>
            <person name="Cullen D."/>
        </authorList>
    </citation>
    <scope>NUCLEOTIDE SEQUENCE [LARGE SCALE GENOMIC DNA]</scope>
    <source>
        <strain evidence="2 3">MAD-698-R-SB12</strain>
    </source>
</reference>
<accession>A0A1X6NHN7</accession>
<evidence type="ECO:0000313" key="2">
    <source>
        <dbReference type="EMBL" id="OSX68137.1"/>
    </source>
</evidence>
<proteinExistence type="predicted"/>
<dbReference type="OrthoDB" id="10289690at2759"/>
<dbReference type="GeneID" id="36323214"/>
<feature type="compositionally biased region" description="Basic and acidic residues" evidence="1">
    <location>
        <begin position="174"/>
        <end position="190"/>
    </location>
</feature>
<evidence type="ECO:0000313" key="3">
    <source>
        <dbReference type="Proteomes" id="UP000194127"/>
    </source>
</evidence>
<evidence type="ECO:0000256" key="1">
    <source>
        <dbReference type="SAM" id="MobiDB-lite"/>
    </source>
</evidence>
<organism evidence="2 3">
    <name type="scientific">Postia placenta MAD-698-R-SB12</name>
    <dbReference type="NCBI Taxonomy" id="670580"/>
    <lineage>
        <taxon>Eukaryota</taxon>
        <taxon>Fungi</taxon>
        <taxon>Dikarya</taxon>
        <taxon>Basidiomycota</taxon>
        <taxon>Agaricomycotina</taxon>
        <taxon>Agaricomycetes</taxon>
        <taxon>Polyporales</taxon>
        <taxon>Adustoporiaceae</taxon>
        <taxon>Rhodonia</taxon>
    </lineage>
</organism>
<protein>
    <submittedName>
        <fullName evidence="2">Uncharacterized protein</fullName>
    </submittedName>
</protein>
<dbReference type="AlphaFoldDB" id="A0A1X6NHN7"/>
<keyword evidence="3" id="KW-1185">Reference proteome</keyword>
<sequence>MARHVTALIEERAADHHGTREAYFLSYGVQAQSILHHGGSAGWQATDLPVRIHMQGGAFVRRSRASLNYISWLLASHDVDVYALYNGSVQYTEATEPTVQNFARNHSLGSSLAYWSFSLVFTARIDSFMSYAMDQTTLPSSSGRDAYSRLKHSVIPRDGIVQVLLYPHRDGRLLHDHAGERGADPPETTRKTKPMRSVSAAAEKSTLGLGTEGGGRTAYAGGDALWESGGQDDGADGRRAGDAAKLEESITRDELGDVDVLAGQRAQR</sequence>
<dbReference type="EMBL" id="KZ110591">
    <property type="protein sequence ID" value="OSX68137.1"/>
    <property type="molecule type" value="Genomic_DNA"/>
</dbReference>
<gene>
    <name evidence="2" type="ORF">POSPLADRAFT_1043272</name>
</gene>
<dbReference type="Proteomes" id="UP000194127">
    <property type="component" value="Unassembled WGS sequence"/>
</dbReference>
<dbReference type="RefSeq" id="XP_024344931.1">
    <property type="nucleotide sequence ID" value="XM_024478264.1"/>
</dbReference>
<name>A0A1X6NHN7_9APHY</name>
<feature type="compositionally biased region" description="Basic and acidic residues" evidence="1">
    <location>
        <begin position="235"/>
        <end position="248"/>
    </location>
</feature>